<dbReference type="GO" id="GO:0016740">
    <property type="term" value="F:transferase activity"/>
    <property type="evidence" value="ECO:0007669"/>
    <property type="project" value="UniProtKB-KW"/>
</dbReference>
<sequence length="262" mass="30343">MKVITVASNLNDVGFNDFLRTSCEFYNLDAIVLEYEDVFLSNRIKDALLNVYLQNTSDDDVIFFSDATDTVFVSGEEEIIEKYKAFDSPLVFSAEINCWPDKSLEADYPVPDVHFKYVNSGGFIGQAKFIKEIYNKYPIFTTADNPSYLWSNQYYWNTIFKTESELIRIDHNCEIFYNTAIYLQDFAFHKQQLNDPKAVEILVRAEKERLQKDISIMHGRVKSNITNTFPCHIHFPGTISKSLMHSGYFDDLKPPKSFSSNE</sequence>
<dbReference type="RefSeq" id="WP_188418382.1">
    <property type="nucleotide sequence ID" value="NZ_BMDO01000011.1"/>
</dbReference>
<keyword evidence="3" id="KW-0808">Transferase</keyword>
<dbReference type="Pfam" id="PF25342">
    <property type="entry name" value="GT_PLOD"/>
    <property type="match status" value="1"/>
</dbReference>
<protein>
    <recommendedName>
        <fullName evidence="4">PLOD1-3-like GT domain-containing protein</fullName>
    </recommendedName>
</protein>
<dbReference type="InterPro" id="IPR057589">
    <property type="entry name" value="GT_PLOD"/>
</dbReference>
<accession>A0A917JBX4</accession>
<keyword evidence="6" id="KW-1185">Reference proteome</keyword>
<dbReference type="Proteomes" id="UP000662074">
    <property type="component" value="Unassembled WGS sequence"/>
</dbReference>
<evidence type="ECO:0000256" key="3">
    <source>
        <dbReference type="ARBA" id="ARBA00022679"/>
    </source>
</evidence>
<evidence type="ECO:0000256" key="1">
    <source>
        <dbReference type="ARBA" id="ARBA00006721"/>
    </source>
</evidence>
<proteinExistence type="inferred from homology"/>
<feature type="domain" description="PLOD1-3-like GT" evidence="4">
    <location>
        <begin position="2"/>
        <end position="192"/>
    </location>
</feature>
<name>A0A917JBX4_9SPHI</name>
<dbReference type="InterPro" id="IPR050757">
    <property type="entry name" value="Collagen_mod_GT25"/>
</dbReference>
<organism evidence="5 6">
    <name type="scientific">Mucilaginibacter galii</name>
    <dbReference type="NCBI Taxonomy" id="2005073"/>
    <lineage>
        <taxon>Bacteria</taxon>
        <taxon>Pseudomonadati</taxon>
        <taxon>Bacteroidota</taxon>
        <taxon>Sphingobacteriia</taxon>
        <taxon>Sphingobacteriales</taxon>
        <taxon>Sphingobacteriaceae</taxon>
        <taxon>Mucilaginibacter</taxon>
    </lineage>
</organism>
<dbReference type="EMBL" id="BMDO01000011">
    <property type="protein sequence ID" value="GGI52269.1"/>
    <property type="molecule type" value="Genomic_DNA"/>
</dbReference>
<gene>
    <name evidence="5" type="ORF">GCM10011425_34810</name>
</gene>
<dbReference type="CDD" id="cd22997">
    <property type="entry name" value="GT_LH"/>
    <property type="match status" value="1"/>
</dbReference>
<dbReference type="AlphaFoldDB" id="A0A917JBX4"/>
<dbReference type="PANTHER" id="PTHR10730">
    <property type="entry name" value="PROCOLLAGEN-LYSINE,2-OXOGLUTARATE 5-DIOXYGENASE/GLYCOSYLTRANSFERASE 25 FAMILY MEMBER"/>
    <property type="match status" value="1"/>
</dbReference>
<reference evidence="5" key="2">
    <citation type="submission" date="2020-09" db="EMBL/GenBank/DDBJ databases">
        <authorList>
            <person name="Sun Q."/>
            <person name="Sedlacek I."/>
        </authorList>
    </citation>
    <scope>NUCLEOTIDE SEQUENCE</scope>
    <source>
        <strain evidence="5">CCM 8711</strain>
    </source>
</reference>
<reference evidence="5" key="1">
    <citation type="journal article" date="2014" name="Int. J. Syst. Evol. Microbiol.">
        <title>Complete genome sequence of Corynebacterium casei LMG S-19264T (=DSM 44701T), isolated from a smear-ripened cheese.</title>
        <authorList>
            <consortium name="US DOE Joint Genome Institute (JGI-PGF)"/>
            <person name="Walter F."/>
            <person name="Albersmeier A."/>
            <person name="Kalinowski J."/>
            <person name="Ruckert C."/>
        </authorList>
    </citation>
    <scope>NUCLEOTIDE SEQUENCE</scope>
    <source>
        <strain evidence="5">CCM 8711</strain>
    </source>
</reference>
<comment type="similarity">
    <text evidence="1">Belongs to the glycosyltransferase 25 family.</text>
</comment>
<keyword evidence="2" id="KW-0328">Glycosyltransferase</keyword>
<comment type="caution">
    <text evidence="5">The sequence shown here is derived from an EMBL/GenBank/DDBJ whole genome shotgun (WGS) entry which is preliminary data.</text>
</comment>
<evidence type="ECO:0000313" key="5">
    <source>
        <dbReference type="EMBL" id="GGI52269.1"/>
    </source>
</evidence>
<evidence type="ECO:0000259" key="4">
    <source>
        <dbReference type="Pfam" id="PF25342"/>
    </source>
</evidence>
<dbReference type="PANTHER" id="PTHR10730:SF53">
    <property type="entry name" value="GLYCOSYLTRANSFERASE 25 FAMILY MEMBER"/>
    <property type="match status" value="1"/>
</dbReference>
<evidence type="ECO:0000313" key="6">
    <source>
        <dbReference type="Proteomes" id="UP000662074"/>
    </source>
</evidence>
<evidence type="ECO:0000256" key="2">
    <source>
        <dbReference type="ARBA" id="ARBA00022676"/>
    </source>
</evidence>